<name>A0A0F9PV30_9ZZZZ</name>
<dbReference type="GO" id="GO:0004175">
    <property type="term" value="F:endopeptidase activity"/>
    <property type="evidence" value="ECO:0007669"/>
    <property type="project" value="UniProtKB-ARBA"/>
</dbReference>
<feature type="transmembrane region" description="Helical" evidence="1">
    <location>
        <begin position="170"/>
        <end position="192"/>
    </location>
</feature>
<dbReference type="AlphaFoldDB" id="A0A0F9PV30"/>
<feature type="transmembrane region" description="Helical" evidence="1">
    <location>
        <begin position="198"/>
        <end position="216"/>
    </location>
</feature>
<protein>
    <recommendedName>
        <fullName evidence="2">CAAX prenyl protease 2/Lysostaphin resistance protein A-like domain-containing protein</fullName>
    </recommendedName>
</protein>
<dbReference type="InterPro" id="IPR003675">
    <property type="entry name" value="Rce1/LyrA-like_dom"/>
</dbReference>
<sequence>MNKNKSNINQYYKESIHTKLSYIFGVMAVGIQFVIGFRYIDVLFGQLCIVEGIFGLAGLLLLDIFHGKPIYPKKFKKIDPDLLFRVVIIFGIIALIQFIFQIIPLITSTEMALAVVFCAVCEEFFFRGLLMEPTFRIGKKSKKKLRVWNPRNNRNKSSWSKIFTPVDNEISYIEIFGILLQSCFFAAFHVNYYGQPRLIGMVFVGGIWLGLTYWWWRDLTAVILAHFLLNIIFIFQWYQVML</sequence>
<proteinExistence type="predicted"/>
<organism evidence="3">
    <name type="scientific">marine sediment metagenome</name>
    <dbReference type="NCBI Taxonomy" id="412755"/>
    <lineage>
        <taxon>unclassified sequences</taxon>
        <taxon>metagenomes</taxon>
        <taxon>ecological metagenomes</taxon>
    </lineage>
</organism>
<keyword evidence="1" id="KW-0812">Transmembrane</keyword>
<gene>
    <name evidence="3" type="ORF">LCGC14_1092610</name>
</gene>
<comment type="caution">
    <text evidence="3">The sequence shown here is derived from an EMBL/GenBank/DDBJ whole genome shotgun (WGS) entry which is preliminary data.</text>
</comment>
<feature type="transmembrane region" description="Helical" evidence="1">
    <location>
        <begin position="20"/>
        <end position="37"/>
    </location>
</feature>
<reference evidence="3" key="1">
    <citation type="journal article" date="2015" name="Nature">
        <title>Complex archaea that bridge the gap between prokaryotes and eukaryotes.</title>
        <authorList>
            <person name="Spang A."/>
            <person name="Saw J.H."/>
            <person name="Jorgensen S.L."/>
            <person name="Zaremba-Niedzwiedzka K."/>
            <person name="Martijn J."/>
            <person name="Lind A.E."/>
            <person name="van Eijk R."/>
            <person name="Schleper C."/>
            <person name="Guy L."/>
            <person name="Ettema T.J."/>
        </authorList>
    </citation>
    <scope>NUCLEOTIDE SEQUENCE</scope>
</reference>
<feature type="domain" description="CAAX prenyl protease 2/Lysostaphin resistance protein A-like" evidence="2">
    <location>
        <begin position="111"/>
        <end position="232"/>
    </location>
</feature>
<dbReference type="Pfam" id="PF02517">
    <property type="entry name" value="Rce1-like"/>
    <property type="match status" value="1"/>
</dbReference>
<dbReference type="EMBL" id="LAZR01004864">
    <property type="protein sequence ID" value="KKN04921.1"/>
    <property type="molecule type" value="Genomic_DNA"/>
</dbReference>
<feature type="transmembrane region" description="Helical" evidence="1">
    <location>
        <begin position="82"/>
        <end position="106"/>
    </location>
</feature>
<evidence type="ECO:0000259" key="2">
    <source>
        <dbReference type="Pfam" id="PF02517"/>
    </source>
</evidence>
<accession>A0A0F9PV30</accession>
<feature type="transmembrane region" description="Helical" evidence="1">
    <location>
        <begin position="223"/>
        <end position="240"/>
    </location>
</feature>
<evidence type="ECO:0000313" key="3">
    <source>
        <dbReference type="EMBL" id="KKN04921.1"/>
    </source>
</evidence>
<keyword evidence="1" id="KW-0472">Membrane</keyword>
<evidence type="ECO:0000256" key="1">
    <source>
        <dbReference type="SAM" id="Phobius"/>
    </source>
</evidence>
<keyword evidence="1" id="KW-1133">Transmembrane helix</keyword>
<dbReference type="GO" id="GO:0080120">
    <property type="term" value="P:CAAX-box protein maturation"/>
    <property type="evidence" value="ECO:0007669"/>
    <property type="project" value="UniProtKB-ARBA"/>
</dbReference>
<feature type="transmembrane region" description="Helical" evidence="1">
    <location>
        <begin position="43"/>
        <end position="62"/>
    </location>
</feature>